<organism evidence="1 2">
    <name type="scientific">Ixodes persulcatus</name>
    <name type="common">Taiga tick</name>
    <dbReference type="NCBI Taxonomy" id="34615"/>
    <lineage>
        <taxon>Eukaryota</taxon>
        <taxon>Metazoa</taxon>
        <taxon>Ecdysozoa</taxon>
        <taxon>Arthropoda</taxon>
        <taxon>Chelicerata</taxon>
        <taxon>Arachnida</taxon>
        <taxon>Acari</taxon>
        <taxon>Parasitiformes</taxon>
        <taxon>Ixodida</taxon>
        <taxon>Ixodoidea</taxon>
        <taxon>Ixodidae</taxon>
        <taxon>Ixodinae</taxon>
        <taxon>Ixodes</taxon>
    </lineage>
</organism>
<name>A0AC60Q167_IXOPE</name>
<gene>
    <name evidence="1" type="ORF">HPB47_026217</name>
</gene>
<sequence length="79" mass="8513">MRPGRAPATLSFPARLGVGGSSPAKSATTNPGTAYARNFRRRARGVAKFKARDAVAGWPLFAGGMLLRWLETRVDDCFC</sequence>
<protein>
    <submittedName>
        <fullName evidence="1">Uncharacterized protein</fullName>
    </submittedName>
</protein>
<dbReference type="Proteomes" id="UP000805193">
    <property type="component" value="Unassembled WGS sequence"/>
</dbReference>
<reference evidence="1 2" key="1">
    <citation type="journal article" date="2020" name="Cell">
        <title>Large-Scale Comparative Analyses of Tick Genomes Elucidate Their Genetic Diversity and Vector Capacities.</title>
        <authorList>
            <consortium name="Tick Genome and Microbiome Consortium (TIGMIC)"/>
            <person name="Jia N."/>
            <person name="Wang J."/>
            <person name="Shi W."/>
            <person name="Du L."/>
            <person name="Sun Y."/>
            <person name="Zhan W."/>
            <person name="Jiang J.F."/>
            <person name="Wang Q."/>
            <person name="Zhang B."/>
            <person name="Ji P."/>
            <person name="Bell-Sakyi L."/>
            <person name="Cui X.M."/>
            <person name="Yuan T.T."/>
            <person name="Jiang B.G."/>
            <person name="Yang W.F."/>
            <person name="Lam T.T."/>
            <person name="Chang Q.C."/>
            <person name="Ding S.J."/>
            <person name="Wang X.J."/>
            <person name="Zhu J.G."/>
            <person name="Ruan X.D."/>
            <person name="Zhao L."/>
            <person name="Wei J.T."/>
            <person name="Ye R.Z."/>
            <person name="Que T.C."/>
            <person name="Du C.H."/>
            <person name="Zhou Y.H."/>
            <person name="Cheng J.X."/>
            <person name="Dai P.F."/>
            <person name="Guo W.B."/>
            <person name="Han X.H."/>
            <person name="Huang E.J."/>
            <person name="Li L.F."/>
            <person name="Wei W."/>
            <person name="Gao Y.C."/>
            <person name="Liu J.Z."/>
            <person name="Shao H.Z."/>
            <person name="Wang X."/>
            <person name="Wang C.C."/>
            <person name="Yang T.C."/>
            <person name="Huo Q.B."/>
            <person name="Li W."/>
            <person name="Chen H.Y."/>
            <person name="Chen S.E."/>
            <person name="Zhou L.G."/>
            <person name="Ni X.B."/>
            <person name="Tian J.H."/>
            <person name="Sheng Y."/>
            <person name="Liu T."/>
            <person name="Pan Y.S."/>
            <person name="Xia L.Y."/>
            <person name="Li J."/>
            <person name="Zhao F."/>
            <person name="Cao W.C."/>
        </authorList>
    </citation>
    <scope>NUCLEOTIDE SEQUENCE [LARGE SCALE GENOMIC DNA]</scope>
    <source>
        <strain evidence="1">Iper-2018</strain>
    </source>
</reference>
<proteinExistence type="predicted"/>
<keyword evidence="2" id="KW-1185">Reference proteome</keyword>
<accession>A0AC60Q167</accession>
<evidence type="ECO:0000313" key="1">
    <source>
        <dbReference type="EMBL" id="KAG0426687.1"/>
    </source>
</evidence>
<dbReference type="EMBL" id="JABSTQ010009694">
    <property type="protein sequence ID" value="KAG0426687.1"/>
    <property type="molecule type" value="Genomic_DNA"/>
</dbReference>
<evidence type="ECO:0000313" key="2">
    <source>
        <dbReference type="Proteomes" id="UP000805193"/>
    </source>
</evidence>
<comment type="caution">
    <text evidence="1">The sequence shown here is derived from an EMBL/GenBank/DDBJ whole genome shotgun (WGS) entry which is preliminary data.</text>
</comment>